<evidence type="ECO:0000256" key="1">
    <source>
        <dbReference type="ARBA" id="ARBA00022500"/>
    </source>
</evidence>
<dbReference type="Pfam" id="PF00015">
    <property type="entry name" value="MCPsignal"/>
    <property type="match status" value="1"/>
</dbReference>
<feature type="transmembrane region" description="Helical" evidence="4">
    <location>
        <begin position="102"/>
        <end position="118"/>
    </location>
</feature>
<feature type="transmembrane region" description="Helical" evidence="4">
    <location>
        <begin position="78"/>
        <end position="96"/>
    </location>
</feature>
<feature type="domain" description="Methyl-accepting transducer" evidence="5">
    <location>
        <begin position="264"/>
        <end position="493"/>
    </location>
</feature>
<dbReference type="InterPro" id="IPR004090">
    <property type="entry name" value="Chemotax_Me-accpt_rcpt"/>
</dbReference>
<keyword evidence="4" id="KW-1133">Transmembrane helix</keyword>
<dbReference type="InterPro" id="IPR004089">
    <property type="entry name" value="MCPsignal_dom"/>
</dbReference>
<dbReference type="Proteomes" id="UP000517753">
    <property type="component" value="Unassembled WGS sequence"/>
</dbReference>
<keyword evidence="8" id="KW-1185">Reference proteome</keyword>
<keyword evidence="1" id="KW-0145">Chemotaxis</keyword>
<keyword evidence="4" id="KW-0472">Membrane</keyword>
<proteinExistence type="inferred from homology"/>
<dbReference type="Gene3D" id="1.10.287.950">
    <property type="entry name" value="Methyl-accepting chemotaxis protein"/>
    <property type="match status" value="1"/>
</dbReference>
<dbReference type="InterPro" id="IPR051310">
    <property type="entry name" value="MCP_chemotaxis"/>
</dbReference>
<accession>A0A7Y9FRU0</accession>
<evidence type="ECO:0000256" key="3">
    <source>
        <dbReference type="PROSITE-ProRule" id="PRU00284"/>
    </source>
</evidence>
<keyword evidence="4" id="KW-0812">Transmembrane</keyword>
<dbReference type="PANTHER" id="PTHR43531:SF11">
    <property type="entry name" value="METHYL-ACCEPTING CHEMOTAXIS PROTEIN 3"/>
    <property type="match status" value="1"/>
</dbReference>
<feature type="transmembrane region" description="Helical" evidence="4">
    <location>
        <begin position="125"/>
        <end position="145"/>
    </location>
</feature>
<reference evidence="7 8" key="2">
    <citation type="submission" date="2020-08" db="EMBL/GenBank/DDBJ databases">
        <title>The Agave Microbiome: Exploring the role of microbial communities in plant adaptations to desert environments.</title>
        <authorList>
            <person name="Partida-Martinez L.P."/>
        </authorList>
    </citation>
    <scope>NUCLEOTIDE SEQUENCE [LARGE SCALE GENOMIC DNA]</scope>
    <source>
        <strain evidence="7 8">AS2.3</strain>
    </source>
</reference>
<dbReference type="GO" id="GO:0007165">
    <property type="term" value="P:signal transduction"/>
    <property type="evidence" value="ECO:0007669"/>
    <property type="project" value="UniProtKB-KW"/>
</dbReference>
<dbReference type="EMBL" id="JACCBY010000008">
    <property type="protein sequence ID" value="NYD92052.1"/>
    <property type="molecule type" value="Genomic_DNA"/>
</dbReference>
<dbReference type="SMART" id="SM00283">
    <property type="entry name" value="MA"/>
    <property type="match status" value="1"/>
</dbReference>
<dbReference type="SUPFAM" id="SSF58104">
    <property type="entry name" value="Methyl-accepting chemotaxis protein (MCP) signaling domain"/>
    <property type="match status" value="1"/>
</dbReference>
<protein>
    <submittedName>
        <fullName evidence="7">Methyl-accepting chemotaxis protein</fullName>
    </submittedName>
</protein>
<evidence type="ECO:0000259" key="5">
    <source>
        <dbReference type="PROSITE" id="PS50111"/>
    </source>
</evidence>
<dbReference type="CDD" id="cd11386">
    <property type="entry name" value="MCP_signal"/>
    <property type="match status" value="1"/>
</dbReference>
<evidence type="ECO:0000256" key="4">
    <source>
        <dbReference type="SAM" id="Phobius"/>
    </source>
</evidence>
<reference evidence="7 8" key="1">
    <citation type="submission" date="2020-07" db="EMBL/GenBank/DDBJ databases">
        <authorList>
            <person name="Partida-Martinez L."/>
            <person name="Huntemann M."/>
            <person name="Clum A."/>
            <person name="Wang J."/>
            <person name="Palaniappan K."/>
            <person name="Ritter S."/>
            <person name="Chen I.-M."/>
            <person name="Stamatis D."/>
            <person name="Reddy T."/>
            <person name="O'Malley R."/>
            <person name="Daum C."/>
            <person name="Shapiro N."/>
            <person name="Ivanova N."/>
            <person name="Kyrpides N."/>
            <person name="Woyke T."/>
        </authorList>
    </citation>
    <scope>NUCLEOTIDE SEQUENCE [LARGE SCALE GENOMIC DNA]</scope>
    <source>
        <strain evidence="7 8">AS2.3</strain>
    </source>
</reference>
<sequence>MPAIQRTHRGAGMMRADLDRLRTAGTRALTALLWGLAAVIALGCLVQRQWGMLAPAALLAILPTLRAAAGRSDAATRLMLAVTLPLYPALLLAQWAGAPWQGDLHMLVFAVLATLAVLGDWRALVAATLVIAVHHLGAGLLRPAWISPAGADLPRALLHTGIVVVEAAMLIPLAVRLERTIIGQARSHAAAEAAEQGAAAIRAAVTADQTTVLAALGAGLEALSDGNLTHRLRDGFPDRYEGLRRDFNEALRALDAALAKVAAATQGITHGAGHVRLASDALALRTQRQAASLRQTAAAMTQITATIGTTAAAAGRAHGAIAGMRGDVEQGGAVVGRAVEAMGRIEQSSLRIAEIISLIDGIAFQTNLLALNAGVEAARAGEAGRGFAVVASEVRALAQRSAEAAQDVGAIITASTREVEAGVRLVRETGTALQRLVAGIGDVATLVASVSGTTEQQAQSLRQITTTIADMDGVTQQNAAMIEQAIAAAQSLAGAAGELARQVDHFRIGTEPGAECGAGDADRSITLRPLYRPRAPVHQTALPAPAA</sequence>
<dbReference type="AlphaFoldDB" id="A0A7Y9FRU0"/>
<evidence type="ECO:0000259" key="6">
    <source>
        <dbReference type="PROSITE" id="PS50885"/>
    </source>
</evidence>
<dbReference type="InterPro" id="IPR003660">
    <property type="entry name" value="HAMP_dom"/>
</dbReference>
<gene>
    <name evidence="7" type="ORF">HD841_003872</name>
</gene>
<organism evidence="7 8">
    <name type="scientific">Sphingomonas melonis</name>
    <dbReference type="NCBI Taxonomy" id="152682"/>
    <lineage>
        <taxon>Bacteria</taxon>
        <taxon>Pseudomonadati</taxon>
        <taxon>Pseudomonadota</taxon>
        <taxon>Alphaproteobacteria</taxon>
        <taxon>Sphingomonadales</taxon>
        <taxon>Sphingomonadaceae</taxon>
        <taxon>Sphingomonas</taxon>
    </lineage>
</organism>
<feature type="transmembrane region" description="Helical" evidence="4">
    <location>
        <begin position="21"/>
        <end position="43"/>
    </location>
</feature>
<dbReference type="GO" id="GO:0004888">
    <property type="term" value="F:transmembrane signaling receptor activity"/>
    <property type="evidence" value="ECO:0007669"/>
    <property type="project" value="InterPro"/>
</dbReference>
<dbReference type="PROSITE" id="PS50111">
    <property type="entry name" value="CHEMOTAXIS_TRANSDUC_2"/>
    <property type="match status" value="1"/>
</dbReference>
<dbReference type="GO" id="GO:0016020">
    <property type="term" value="C:membrane"/>
    <property type="evidence" value="ECO:0007669"/>
    <property type="project" value="InterPro"/>
</dbReference>
<evidence type="ECO:0000256" key="2">
    <source>
        <dbReference type="ARBA" id="ARBA00029447"/>
    </source>
</evidence>
<comment type="caution">
    <text evidence="7">The sequence shown here is derived from an EMBL/GenBank/DDBJ whole genome shotgun (WGS) entry which is preliminary data.</text>
</comment>
<dbReference type="PANTHER" id="PTHR43531">
    <property type="entry name" value="PROTEIN ICFG"/>
    <property type="match status" value="1"/>
</dbReference>
<evidence type="ECO:0000313" key="8">
    <source>
        <dbReference type="Proteomes" id="UP000517753"/>
    </source>
</evidence>
<keyword evidence="3" id="KW-0807">Transducer</keyword>
<dbReference type="PROSITE" id="PS50885">
    <property type="entry name" value="HAMP"/>
    <property type="match status" value="1"/>
</dbReference>
<comment type="similarity">
    <text evidence="2">Belongs to the methyl-accepting chemotaxis (MCP) protein family.</text>
</comment>
<feature type="domain" description="HAMP" evidence="6">
    <location>
        <begin position="207"/>
        <end position="259"/>
    </location>
</feature>
<feature type="transmembrane region" description="Helical" evidence="4">
    <location>
        <begin position="157"/>
        <end position="177"/>
    </location>
</feature>
<name>A0A7Y9FRU0_9SPHN</name>
<feature type="transmembrane region" description="Helical" evidence="4">
    <location>
        <begin position="49"/>
        <end position="69"/>
    </location>
</feature>
<dbReference type="GO" id="GO:0006935">
    <property type="term" value="P:chemotaxis"/>
    <property type="evidence" value="ECO:0007669"/>
    <property type="project" value="UniProtKB-KW"/>
</dbReference>
<evidence type="ECO:0000313" key="7">
    <source>
        <dbReference type="EMBL" id="NYD92052.1"/>
    </source>
</evidence>
<dbReference type="PRINTS" id="PR00260">
    <property type="entry name" value="CHEMTRNSDUCR"/>
</dbReference>